<sequence length="50" mass="5758">MDAVSLERNDYVNLRAEGIDVERFDRRFDSRPAIRESNDAERDGGGGWDE</sequence>
<feature type="region of interest" description="Disordered" evidence="1">
    <location>
        <begin position="30"/>
        <end position="50"/>
    </location>
</feature>
<dbReference type="Proteomes" id="UP001501729">
    <property type="component" value="Unassembled WGS sequence"/>
</dbReference>
<gene>
    <name evidence="2" type="ORF">GCM10025751_34180</name>
</gene>
<accession>A0AAV3UKA1</accession>
<dbReference type="AlphaFoldDB" id="A0AAV3UKA1"/>
<reference evidence="2 3" key="1">
    <citation type="journal article" date="2019" name="Int. J. Syst. Evol. Microbiol.">
        <title>The Global Catalogue of Microorganisms (GCM) 10K type strain sequencing project: providing services to taxonomists for standard genome sequencing and annotation.</title>
        <authorList>
            <consortium name="The Broad Institute Genomics Platform"/>
            <consortium name="The Broad Institute Genome Sequencing Center for Infectious Disease"/>
            <person name="Wu L."/>
            <person name="Ma J."/>
        </authorList>
    </citation>
    <scope>NUCLEOTIDE SEQUENCE [LARGE SCALE GENOMIC DNA]</scope>
    <source>
        <strain evidence="2 3">JCM 17504</strain>
    </source>
</reference>
<protein>
    <submittedName>
        <fullName evidence="2">Uncharacterized protein</fullName>
    </submittedName>
</protein>
<feature type="compositionally biased region" description="Basic and acidic residues" evidence="1">
    <location>
        <begin position="30"/>
        <end position="44"/>
    </location>
</feature>
<evidence type="ECO:0000313" key="3">
    <source>
        <dbReference type="Proteomes" id="UP001501729"/>
    </source>
</evidence>
<dbReference type="EMBL" id="BAABKX010000014">
    <property type="protein sequence ID" value="GAA5054971.1"/>
    <property type="molecule type" value="Genomic_DNA"/>
</dbReference>
<keyword evidence="3" id="KW-1185">Reference proteome</keyword>
<organism evidence="2 3">
    <name type="scientific">Haladaptatus pallidirubidus</name>
    <dbReference type="NCBI Taxonomy" id="1008152"/>
    <lineage>
        <taxon>Archaea</taxon>
        <taxon>Methanobacteriati</taxon>
        <taxon>Methanobacteriota</taxon>
        <taxon>Stenosarchaea group</taxon>
        <taxon>Halobacteria</taxon>
        <taxon>Halobacteriales</taxon>
        <taxon>Haladaptataceae</taxon>
        <taxon>Haladaptatus</taxon>
    </lineage>
</organism>
<comment type="caution">
    <text evidence="2">The sequence shown here is derived from an EMBL/GenBank/DDBJ whole genome shotgun (WGS) entry which is preliminary data.</text>
</comment>
<evidence type="ECO:0000256" key="1">
    <source>
        <dbReference type="SAM" id="MobiDB-lite"/>
    </source>
</evidence>
<dbReference type="RefSeq" id="WP_227773187.1">
    <property type="nucleotide sequence ID" value="NZ_BAABKX010000014.1"/>
</dbReference>
<dbReference type="GeneID" id="68613368"/>
<proteinExistence type="predicted"/>
<evidence type="ECO:0000313" key="2">
    <source>
        <dbReference type="EMBL" id="GAA5054971.1"/>
    </source>
</evidence>
<name>A0AAV3UKA1_9EURY</name>